<gene>
    <name evidence="2" type="ORF">K6978_15150</name>
    <name evidence="1" type="ORF">XcuCFBP2542_09745</name>
</gene>
<dbReference type="EMBL" id="CP082214">
    <property type="protein sequence ID" value="WDM73689.1"/>
    <property type="molecule type" value="Genomic_DNA"/>
</dbReference>
<protein>
    <recommendedName>
        <fullName evidence="5">Glycine zipper 2TM domain-containing protein</fullName>
    </recommendedName>
</protein>
<evidence type="ECO:0000313" key="4">
    <source>
        <dbReference type="Proteomes" id="UP001214201"/>
    </source>
</evidence>
<dbReference type="OrthoDB" id="5957517at2"/>
<dbReference type="Proteomes" id="UP000239561">
    <property type="component" value="Unassembled WGS sequence"/>
</dbReference>
<organism evidence="1 3">
    <name type="scientific">Xanthomonas cucurbitae</name>
    <dbReference type="NCBI Taxonomy" id="56453"/>
    <lineage>
        <taxon>Bacteria</taxon>
        <taxon>Pseudomonadati</taxon>
        <taxon>Pseudomonadota</taxon>
        <taxon>Gammaproteobacteria</taxon>
        <taxon>Lysobacterales</taxon>
        <taxon>Lysobacteraceae</taxon>
        <taxon>Xanthomonas</taxon>
    </lineage>
</organism>
<sequence length="132" mass="13526">MLAVPGMAQSVRHGTIASMEPIENKADNVPERNQRLKSAASDFGAIAGGFIGLKANARIGAEAGAAAGNYAGTKAGEKVVGNGVPAYFMLKIRFDNKSQVVVTKPRADVAGLAVGSRVAVTGKGEDMRIAAE</sequence>
<reference evidence="2 4" key="2">
    <citation type="submission" date="2021-08" db="EMBL/GenBank/DDBJ databases">
        <title>Genome sequences of Xanthomonas cucurbitae isolates from 5 Midwestern US states.</title>
        <authorList>
            <person name="Hind S.R."/>
        </authorList>
    </citation>
    <scope>NUCLEOTIDE SEQUENCE [LARGE SCALE GENOMIC DNA]</scope>
    <source>
        <strain evidence="2 4">OH_261</strain>
    </source>
</reference>
<name>A0A2S7DRV6_9XANT</name>
<evidence type="ECO:0000313" key="1">
    <source>
        <dbReference type="EMBL" id="PPU76551.1"/>
    </source>
</evidence>
<proteinExistence type="predicted"/>
<evidence type="ECO:0000313" key="2">
    <source>
        <dbReference type="EMBL" id="WDM73689.1"/>
    </source>
</evidence>
<accession>A0A2S7DRV6</accession>
<evidence type="ECO:0000313" key="3">
    <source>
        <dbReference type="Proteomes" id="UP000239561"/>
    </source>
</evidence>
<keyword evidence="4" id="KW-1185">Reference proteome</keyword>
<reference evidence="1 3" key="1">
    <citation type="submission" date="2016-08" db="EMBL/GenBank/DDBJ databases">
        <authorList>
            <person name="Seilhamer J.J."/>
        </authorList>
    </citation>
    <scope>NUCLEOTIDE SEQUENCE [LARGE SCALE GENOMIC DNA]</scope>
    <source>
        <strain evidence="1 3">CFBP2542</strain>
    </source>
</reference>
<dbReference type="Proteomes" id="UP001214201">
    <property type="component" value="Chromosome"/>
</dbReference>
<evidence type="ECO:0008006" key="5">
    <source>
        <dbReference type="Google" id="ProtNLM"/>
    </source>
</evidence>
<dbReference type="AlphaFoldDB" id="A0A2S7DRV6"/>
<dbReference type="EMBL" id="MDED01000015">
    <property type="protein sequence ID" value="PPU76551.1"/>
    <property type="molecule type" value="Genomic_DNA"/>
</dbReference>
<dbReference type="RefSeq" id="WP_104603437.1">
    <property type="nucleotide sequence ID" value="NZ_CP033326.1"/>
</dbReference>